<keyword evidence="1" id="KW-0812">Transmembrane</keyword>
<evidence type="ECO:0000313" key="3">
    <source>
        <dbReference type="Proteomes" id="UP000240572"/>
    </source>
</evidence>
<dbReference type="Proteomes" id="UP000240572">
    <property type="component" value="Unassembled WGS sequence"/>
</dbReference>
<evidence type="ECO:0000256" key="1">
    <source>
        <dbReference type="SAM" id="Phobius"/>
    </source>
</evidence>
<name>A0A2P8D5X9_9BACT</name>
<feature type="transmembrane region" description="Helical" evidence="1">
    <location>
        <begin position="325"/>
        <end position="347"/>
    </location>
</feature>
<keyword evidence="1" id="KW-1133">Transmembrane helix</keyword>
<feature type="transmembrane region" description="Helical" evidence="1">
    <location>
        <begin position="386"/>
        <end position="405"/>
    </location>
</feature>
<feature type="transmembrane region" description="Helical" evidence="1">
    <location>
        <begin position="142"/>
        <end position="162"/>
    </location>
</feature>
<accession>A0A2P8D5X9</accession>
<feature type="transmembrane region" description="Helical" evidence="1">
    <location>
        <begin position="224"/>
        <end position="242"/>
    </location>
</feature>
<sequence length="550" mass="62235">MAKAVPTVAPAPASPAAFQALTPGGERKGWLTIPFVLVCLVFIFMGLLNFNAKLFLMGDDANYILDAYNFMHRHAYPRQSSLYGLILAAIIFLAGTNVVMLKCFSFLFAFTGFVTLYRICYKRVDNRILYPVLIYSAISSNMQFYTSSTLSEACYMMVQYLYTGYFFYFTDRLASGKDMRKHWILLGFAGLVMSLGKNVALIIPFAVVAYFLVYKQWRYAFKALGWYLLFKVPYEVMLYFIYKNNTGSSQIEQILVKDIYHYEAGHESLAGFGMRLVKNAQIYLGQVTPNELGITTQGWTTLIATLLVIFIVAAAMVFAYKRNRYIFFIGLYTVILSGVTFLALQPAVAQDRIIIVLVPYIFLLLFYGALTLADRFNAEHASVNRIGFYILLAYSGFVTLSKASATIQESLPVLQENLSGDPYYGYSQDCINYLEMGKWITEHIPEDQVVAVRKPNGISVYNKGRYFLGIYSCPNDKDSDQMLAALKEQKVIYMILASLRADPNVANPNNIITTLHRYCAKIIEKYPQAITIVHTIGTAEPCYLVKINYP</sequence>
<keyword evidence="3" id="KW-1185">Reference proteome</keyword>
<feature type="transmembrane region" description="Helical" evidence="1">
    <location>
        <begin position="104"/>
        <end position="121"/>
    </location>
</feature>
<feature type="transmembrane region" description="Helical" evidence="1">
    <location>
        <begin position="80"/>
        <end position="98"/>
    </location>
</feature>
<protein>
    <recommendedName>
        <fullName evidence="4">Dolichyl-phosphate-mannose-protein mannosyltransferase</fullName>
    </recommendedName>
</protein>
<evidence type="ECO:0008006" key="4">
    <source>
        <dbReference type="Google" id="ProtNLM"/>
    </source>
</evidence>
<proteinExistence type="predicted"/>
<feature type="transmembrane region" description="Helical" evidence="1">
    <location>
        <begin position="182"/>
        <end position="212"/>
    </location>
</feature>
<reference evidence="2 3" key="1">
    <citation type="submission" date="2018-03" db="EMBL/GenBank/DDBJ databases">
        <title>Genomic Encyclopedia of Type Strains, Phase III (KMG-III): the genomes of soil and plant-associated and newly described type strains.</title>
        <authorList>
            <person name="Whitman W."/>
        </authorList>
    </citation>
    <scope>NUCLEOTIDE SEQUENCE [LARGE SCALE GENOMIC DNA]</scope>
    <source>
        <strain evidence="2 3">CGMCC 1.12700</strain>
    </source>
</reference>
<feature type="transmembrane region" description="Helical" evidence="1">
    <location>
        <begin position="353"/>
        <end position="374"/>
    </location>
</feature>
<organism evidence="2 3">
    <name type="scientific">Taibaiella chishuiensis</name>
    <dbReference type="NCBI Taxonomy" id="1434707"/>
    <lineage>
        <taxon>Bacteria</taxon>
        <taxon>Pseudomonadati</taxon>
        <taxon>Bacteroidota</taxon>
        <taxon>Chitinophagia</taxon>
        <taxon>Chitinophagales</taxon>
        <taxon>Chitinophagaceae</taxon>
        <taxon>Taibaiella</taxon>
    </lineage>
</organism>
<keyword evidence="1" id="KW-0472">Membrane</keyword>
<comment type="caution">
    <text evidence="2">The sequence shown here is derived from an EMBL/GenBank/DDBJ whole genome shotgun (WGS) entry which is preliminary data.</text>
</comment>
<feature type="transmembrane region" description="Helical" evidence="1">
    <location>
        <begin position="299"/>
        <end position="318"/>
    </location>
</feature>
<evidence type="ECO:0000313" key="2">
    <source>
        <dbReference type="EMBL" id="PSK92623.1"/>
    </source>
</evidence>
<dbReference type="EMBL" id="PYGD01000003">
    <property type="protein sequence ID" value="PSK92623.1"/>
    <property type="molecule type" value="Genomic_DNA"/>
</dbReference>
<gene>
    <name evidence="2" type="ORF">B0I18_103200</name>
</gene>
<feature type="transmembrane region" description="Helical" evidence="1">
    <location>
        <begin position="29"/>
        <end position="48"/>
    </location>
</feature>
<dbReference type="AlphaFoldDB" id="A0A2P8D5X9"/>